<protein>
    <submittedName>
        <fullName evidence="2">Uncharacterized protein</fullName>
    </submittedName>
</protein>
<evidence type="ECO:0000256" key="1">
    <source>
        <dbReference type="SAM" id="MobiDB-lite"/>
    </source>
</evidence>
<dbReference type="OrthoDB" id="10248487at2759"/>
<organism evidence="2 3">
    <name type="scientific">Intoshia linei</name>
    <dbReference type="NCBI Taxonomy" id="1819745"/>
    <lineage>
        <taxon>Eukaryota</taxon>
        <taxon>Metazoa</taxon>
        <taxon>Spiralia</taxon>
        <taxon>Lophotrochozoa</taxon>
        <taxon>Mesozoa</taxon>
        <taxon>Orthonectida</taxon>
        <taxon>Rhopaluridae</taxon>
        <taxon>Intoshia</taxon>
    </lineage>
</organism>
<sequence>MTSQSFATTPTENSELSGIEEPTTPVNLNIIKNENKYNIRPQYSYKFKSDEIETLIKTHLNESLDGKVYDVAESGNLSKNLTVELLDKIKG</sequence>
<evidence type="ECO:0000313" key="3">
    <source>
        <dbReference type="Proteomes" id="UP000078046"/>
    </source>
</evidence>
<proteinExistence type="predicted"/>
<reference evidence="2 3" key="1">
    <citation type="submission" date="2016-04" db="EMBL/GenBank/DDBJ databases">
        <title>The genome of Intoshia linei affirms orthonectids as highly simplified spiralians.</title>
        <authorList>
            <person name="Mikhailov K.V."/>
            <person name="Slusarev G.S."/>
            <person name="Nikitin M.A."/>
            <person name="Logacheva M.D."/>
            <person name="Penin A."/>
            <person name="Aleoshin V."/>
            <person name="Panchin Y.V."/>
        </authorList>
    </citation>
    <scope>NUCLEOTIDE SEQUENCE [LARGE SCALE GENOMIC DNA]</scope>
    <source>
        <strain evidence="2">Intl2013</strain>
        <tissue evidence="2">Whole animal</tissue>
    </source>
</reference>
<comment type="caution">
    <text evidence="2">The sequence shown here is derived from an EMBL/GenBank/DDBJ whole genome shotgun (WGS) entry which is preliminary data.</text>
</comment>
<dbReference type="EMBL" id="LWCA01001749">
    <property type="protein sequence ID" value="OAF64569.1"/>
    <property type="molecule type" value="Genomic_DNA"/>
</dbReference>
<feature type="region of interest" description="Disordered" evidence="1">
    <location>
        <begin position="1"/>
        <end position="22"/>
    </location>
</feature>
<dbReference type="Proteomes" id="UP000078046">
    <property type="component" value="Unassembled WGS sequence"/>
</dbReference>
<keyword evidence="3" id="KW-1185">Reference proteome</keyword>
<name>A0A177ARE4_9BILA</name>
<evidence type="ECO:0000313" key="2">
    <source>
        <dbReference type="EMBL" id="OAF64569.1"/>
    </source>
</evidence>
<accession>A0A177ARE4</accession>
<dbReference type="AlphaFoldDB" id="A0A177ARE4"/>
<gene>
    <name evidence="2" type="ORF">A3Q56_07724</name>
</gene>
<feature type="non-terminal residue" evidence="2">
    <location>
        <position position="91"/>
    </location>
</feature>
<feature type="compositionally biased region" description="Polar residues" evidence="1">
    <location>
        <begin position="1"/>
        <end position="16"/>
    </location>
</feature>